<feature type="domain" description="3-hydroxyacyl-CoA dehydrogenase C-terminal" evidence="13">
    <location>
        <begin position="260"/>
        <end position="357"/>
    </location>
</feature>
<name>A0A979FS98_HYAAZ</name>
<dbReference type="Proteomes" id="UP000694843">
    <property type="component" value="Unplaced"/>
</dbReference>
<keyword evidence="5" id="KW-0276">Fatty acid metabolism</keyword>
<sequence>MALCSVASACAMSSAAAAKISTVTVIGSGLMGAGVAQVAAQAGQKVHLVDVDAAAVQAAQQRIKQSLQRVAKKKFEGDAGKTSEFVDKTLALLHCSTDSAAAVAESDLVLEAIVENIKLKQELFAKLDKVLWEGDAGKISEFVDKTLALLHCSTDSAAAVAESDLVLEAIVENIKIKQELFAKLDKLAPPHTIFASNTSSLFLSQAWAYFFSADTSILFYPMLVLQIIRLPETSEETYQQVQAWGASIGKVTVQCKDTPGFIVNRLLIPYVGEAVRMLERGDASAKDIDTAMKLGAGYPMGPLELADYVGLDTSYFIRQGWAEAFPDNPLFAKIPLLEKLYKEGKYGIKSGEGFYKYSK</sequence>
<dbReference type="InterPro" id="IPR008927">
    <property type="entry name" value="6-PGluconate_DH-like_C_sf"/>
</dbReference>
<feature type="signal peptide" evidence="12">
    <location>
        <begin position="1"/>
        <end position="17"/>
    </location>
</feature>
<keyword evidence="9" id="KW-0496">Mitochondrion</keyword>
<dbReference type="PROSITE" id="PS00067">
    <property type="entry name" value="3HCDH"/>
    <property type="match status" value="1"/>
</dbReference>
<dbReference type="RefSeq" id="XP_047739497.1">
    <property type="nucleotide sequence ID" value="XM_047883541.1"/>
</dbReference>
<dbReference type="EC" id="1.1.1.35" evidence="4"/>
<feature type="domain" description="3-hydroxyacyl-CoA dehydrogenase NAD binding" evidence="14">
    <location>
        <begin position="22"/>
        <end position="131"/>
    </location>
</feature>
<comment type="subcellular location">
    <subcellularLocation>
        <location evidence="1">Mitochondrion matrix</location>
    </subcellularLocation>
</comment>
<dbReference type="GO" id="GO:0006635">
    <property type="term" value="P:fatty acid beta-oxidation"/>
    <property type="evidence" value="ECO:0007669"/>
    <property type="project" value="TreeGrafter"/>
</dbReference>
<dbReference type="InterPro" id="IPR036291">
    <property type="entry name" value="NAD(P)-bd_dom_sf"/>
</dbReference>
<keyword evidence="7" id="KW-0520">NAD</keyword>
<dbReference type="GO" id="GO:0005759">
    <property type="term" value="C:mitochondrial matrix"/>
    <property type="evidence" value="ECO:0007669"/>
    <property type="project" value="UniProtKB-SubCell"/>
</dbReference>
<evidence type="ECO:0000256" key="1">
    <source>
        <dbReference type="ARBA" id="ARBA00004305"/>
    </source>
</evidence>
<evidence type="ECO:0000259" key="13">
    <source>
        <dbReference type="Pfam" id="PF00725"/>
    </source>
</evidence>
<evidence type="ECO:0000259" key="14">
    <source>
        <dbReference type="Pfam" id="PF02737"/>
    </source>
</evidence>
<evidence type="ECO:0000256" key="9">
    <source>
        <dbReference type="ARBA" id="ARBA00023128"/>
    </source>
</evidence>
<dbReference type="InterPro" id="IPR006108">
    <property type="entry name" value="3HC_DH_C"/>
</dbReference>
<feature type="binding site" evidence="11">
    <location>
        <position position="66"/>
    </location>
    <ligand>
        <name>CoA</name>
        <dbReference type="ChEBI" id="CHEBI:57287"/>
    </ligand>
</feature>
<evidence type="ECO:0000313" key="15">
    <source>
        <dbReference type="Proteomes" id="UP000694843"/>
    </source>
</evidence>
<evidence type="ECO:0000256" key="3">
    <source>
        <dbReference type="ARBA" id="ARBA00009463"/>
    </source>
</evidence>
<evidence type="ECO:0000256" key="2">
    <source>
        <dbReference type="ARBA" id="ARBA00005005"/>
    </source>
</evidence>
<feature type="binding site" evidence="11">
    <location>
        <position position="199"/>
    </location>
    <ligand>
        <name>CoA</name>
        <dbReference type="ChEBI" id="CHEBI:57287"/>
    </ligand>
</feature>
<dbReference type="SUPFAM" id="SSF48179">
    <property type="entry name" value="6-phosphogluconate dehydrogenase C-terminal domain-like"/>
    <property type="match status" value="1"/>
</dbReference>
<dbReference type="AlphaFoldDB" id="A0A979FS98"/>
<feature type="binding site" evidence="11">
    <location>
        <position position="73"/>
    </location>
    <ligand>
        <name>CoA</name>
        <dbReference type="ChEBI" id="CHEBI:57287"/>
    </ligand>
</feature>
<reference evidence="16" key="1">
    <citation type="submission" date="2025-08" db="UniProtKB">
        <authorList>
            <consortium name="RefSeq"/>
        </authorList>
    </citation>
    <scope>IDENTIFICATION</scope>
    <source>
        <tissue evidence="16">Whole organism</tissue>
    </source>
</reference>
<dbReference type="InterPro" id="IPR006180">
    <property type="entry name" value="3-OHacyl-CoA_DH_CS"/>
</dbReference>
<dbReference type="PIRSF" id="PIRSF000105">
    <property type="entry name" value="HCDH"/>
    <property type="match status" value="1"/>
</dbReference>
<dbReference type="InterPro" id="IPR013328">
    <property type="entry name" value="6PGD_dom2"/>
</dbReference>
<gene>
    <name evidence="16" type="primary">LOC108667107</name>
</gene>
<evidence type="ECO:0000256" key="7">
    <source>
        <dbReference type="ARBA" id="ARBA00023027"/>
    </source>
</evidence>
<evidence type="ECO:0000256" key="5">
    <source>
        <dbReference type="ARBA" id="ARBA00022832"/>
    </source>
</evidence>
<evidence type="ECO:0000256" key="11">
    <source>
        <dbReference type="PIRSR" id="PIRSR000105-3"/>
    </source>
</evidence>
<feature type="chain" id="PRO_5037745797" description="3-hydroxyacyl-CoA dehydrogenase" evidence="12">
    <location>
        <begin position="18"/>
        <end position="359"/>
    </location>
</feature>
<organism evidence="15 16">
    <name type="scientific">Hyalella azteca</name>
    <name type="common">Amphipod</name>
    <dbReference type="NCBI Taxonomy" id="294128"/>
    <lineage>
        <taxon>Eukaryota</taxon>
        <taxon>Metazoa</taxon>
        <taxon>Ecdysozoa</taxon>
        <taxon>Arthropoda</taxon>
        <taxon>Crustacea</taxon>
        <taxon>Multicrustacea</taxon>
        <taxon>Malacostraca</taxon>
        <taxon>Eumalacostraca</taxon>
        <taxon>Peracarida</taxon>
        <taxon>Amphipoda</taxon>
        <taxon>Senticaudata</taxon>
        <taxon>Talitrida</taxon>
        <taxon>Talitroidea</taxon>
        <taxon>Hyalellidae</taxon>
        <taxon>Hyalella</taxon>
    </lineage>
</organism>
<comment type="pathway">
    <text evidence="2">Lipid metabolism; fatty acid beta-oxidation.</text>
</comment>
<dbReference type="SUPFAM" id="SSF51735">
    <property type="entry name" value="NAD(P)-binding Rossmann-fold domains"/>
    <property type="match status" value="2"/>
</dbReference>
<evidence type="ECO:0000256" key="4">
    <source>
        <dbReference type="ARBA" id="ARBA00013000"/>
    </source>
</evidence>
<keyword evidence="15" id="KW-1185">Reference proteome</keyword>
<dbReference type="Gene3D" id="3.40.50.720">
    <property type="entry name" value="NAD(P)-binding Rossmann-like Domain"/>
    <property type="match status" value="2"/>
</dbReference>
<protein>
    <recommendedName>
        <fullName evidence="4">3-hydroxyacyl-CoA dehydrogenase</fullName>
        <ecNumber evidence="4">1.1.1.35</ecNumber>
    </recommendedName>
</protein>
<evidence type="ECO:0000256" key="10">
    <source>
        <dbReference type="ARBA" id="ARBA00049556"/>
    </source>
</evidence>
<dbReference type="GeneID" id="108667107"/>
<dbReference type="InterPro" id="IPR052242">
    <property type="entry name" value="Mito_3-hydroxyacyl-CoA_DH"/>
</dbReference>
<dbReference type="OrthoDB" id="5958943at2759"/>
<dbReference type="Pfam" id="PF00725">
    <property type="entry name" value="3HCDH"/>
    <property type="match status" value="1"/>
</dbReference>
<dbReference type="OMA" id="HFARHGH"/>
<dbReference type="InterPro" id="IPR006176">
    <property type="entry name" value="3-OHacyl-CoA_DH_NAD-bd"/>
</dbReference>
<proteinExistence type="inferred from homology"/>
<keyword evidence="6" id="KW-0560">Oxidoreductase</keyword>
<comment type="similarity">
    <text evidence="3">Belongs to the 3-hydroxyacyl-CoA dehydrogenase family.</text>
</comment>
<dbReference type="GO" id="GO:0070403">
    <property type="term" value="F:NAD+ binding"/>
    <property type="evidence" value="ECO:0007669"/>
    <property type="project" value="InterPro"/>
</dbReference>
<dbReference type="GO" id="GO:0003857">
    <property type="term" value="F:(3S)-3-hydroxyacyl-CoA dehydrogenase (NAD+) activity"/>
    <property type="evidence" value="ECO:0007669"/>
    <property type="project" value="UniProtKB-EC"/>
</dbReference>
<evidence type="ECO:0000256" key="8">
    <source>
        <dbReference type="ARBA" id="ARBA00023098"/>
    </source>
</evidence>
<evidence type="ECO:0000313" key="16">
    <source>
        <dbReference type="RefSeq" id="XP_047739497.1"/>
    </source>
</evidence>
<accession>A0A979FS98</accession>
<dbReference type="InterPro" id="IPR022694">
    <property type="entry name" value="3-OHacyl-CoA_DH"/>
</dbReference>
<dbReference type="Gene3D" id="1.10.1040.10">
    <property type="entry name" value="N-(1-d-carboxylethyl)-l-norvaline Dehydrogenase, domain 2"/>
    <property type="match status" value="1"/>
</dbReference>
<keyword evidence="8" id="KW-0443">Lipid metabolism</keyword>
<dbReference type="Pfam" id="PF02737">
    <property type="entry name" value="3HCDH_N"/>
    <property type="match status" value="2"/>
</dbReference>
<feature type="domain" description="3-hydroxyacyl-CoA dehydrogenase NAD binding" evidence="14">
    <location>
        <begin position="137"/>
        <end position="258"/>
    </location>
</feature>
<keyword evidence="12" id="KW-0732">Signal</keyword>
<dbReference type="PANTHER" id="PTHR43561">
    <property type="match status" value="1"/>
</dbReference>
<dbReference type="PANTHER" id="PTHR43561:SF3">
    <property type="entry name" value="HYDROXYACYL-COENZYME A DEHYDROGENASE, MITOCHONDRIAL"/>
    <property type="match status" value="1"/>
</dbReference>
<evidence type="ECO:0000256" key="6">
    <source>
        <dbReference type="ARBA" id="ARBA00023002"/>
    </source>
</evidence>
<comment type="catalytic activity">
    <reaction evidence="10">
        <text>a (3S)-3-hydroxyacyl-CoA + NAD(+) = a 3-oxoacyl-CoA + NADH + H(+)</text>
        <dbReference type="Rhea" id="RHEA:22432"/>
        <dbReference type="ChEBI" id="CHEBI:15378"/>
        <dbReference type="ChEBI" id="CHEBI:57318"/>
        <dbReference type="ChEBI" id="CHEBI:57540"/>
        <dbReference type="ChEBI" id="CHEBI:57945"/>
        <dbReference type="ChEBI" id="CHEBI:90726"/>
        <dbReference type="EC" id="1.1.1.35"/>
    </reaction>
</comment>
<evidence type="ECO:0000256" key="12">
    <source>
        <dbReference type="SAM" id="SignalP"/>
    </source>
</evidence>
<dbReference type="KEGG" id="hazt:108667107"/>